<protein>
    <submittedName>
        <fullName evidence="4">TetR family transcriptional regulator</fullName>
    </submittedName>
</protein>
<feature type="domain" description="HTH tetR-type" evidence="3">
    <location>
        <begin position="16"/>
        <end position="76"/>
    </location>
</feature>
<dbReference type="InterPro" id="IPR036271">
    <property type="entry name" value="Tet_transcr_reg_TetR-rel_C_sf"/>
</dbReference>
<keyword evidence="5" id="KW-1185">Reference proteome</keyword>
<name>A0ABS1CTK6_9PROT</name>
<dbReference type="InterPro" id="IPR050109">
    <property type="entry name" value="HTH-type_TetR-like_transc_reg"/>
</dbReference>
<dbReference type="PANTHER" id="PTHR30328">
    <property type="entry name" value="TRANSCRIPTIONAL REPRESSOR"/>
    <property type="match status" value="1"/>
</dbReference>
<proteinExistence type="predicted"/>
<dbReference type="Pfam" id="PF17938">
    <property type="entry name" value="TetR_C_29"/>
    <property type="match status" value="1"/>
</dbReference>
<sequence>MPDTLPPPRSRARAPDQTRRAILDAALAEFADKGLSGARVDEIAARTATTKRMIYYYFGSKEGLYAAVLEEMYGGIRDAEQALDLDSLAPVAALTRLVEVTFDYHAAHPEFVRLVAVENIHQARHLQVSAGIADRNDAVIRTLRTLLDRGERAGAFRPRVDALDLHMLISGFCFYRVSNRHTLQAIFGRDLQAPAHVAAHRRMIVEAVLAWLRP</sequence>
<feature type="DNA-binding region" description="H-T-H motif" evidence="2">
    <location>
        <begin position="39"/>
        <end position="58"/>
    </location>
</feature>
<dbReference type="InterPro" id="IPR001647">
    <property type="entry name" value="HTH_TetR"/>
</dbReference>
<gene>
    <name evidence="4" type="ORF">CKO45_06185</name>
</gene>
<comment type="caution">
    <text evidence="4">The sequence shown here is derived from an EMBL/GenBank/DDBJ whole genome shotgun (WGS) entry which is preliminary data.</text>
</comment>
<dbReference type="InterPro" id="IPR041474">
    <property type="entry name" value="NicS_C"/>
</dbReference>
<dbReference type="RefSeq" id="WP_133219706.1">
    <property type="nucleotide sequence ID" value="NZ_NRSG01000029.1"/>
</dbReference>
<dbReference type="InterPro" id="IPR009057">
    <property type="entry name" value="Homeodomain-like_sf"/>
</dbReference>
<dbReference type="PRINTS" id="PR00455">
    <property type="entry name" value="HTHTETR"/>
</dbReference>
<evidence type="ECO:0000313" key="4">
    <source>
        <dbReference type="EMBL" id="MBK1657818.1"/>
    </source>
</evidence>
<reference evidence="4 5" key="1">
    <citation type="journal article" date="2020" name="Microorganisms">
        <title>Osmotic Adaptation and Compatible Solute Biosynthesis of Phototrophic Bacteria as Revealed from Genome Analyses.</title>
        <authorList>
            <person name="Imhoff J.F."/>
            <person name="Rahn T."/>
            <person name="Kunzel S."/>
            <person name="Keller A."/>
            <person name="Neulinger S.C."/>
        </authorList>
    </citation>
    <scope>NUCLEOTIDE SEQUENCE [LARGE SCALE GENOMIC DNA]</scope>
    <source>
        <strain evidence="4 5">DSM 15382</strain>
    </source>
</reference>
<dbReference type="Pfam" id="PF00440">
    <property type="entry name" value="TetR_N"/>
    <property type="match status" value="1"/>
</dbReference>
<dbReference type="PROSITE" id="PS50977">
    <property type="entry name" value="HTH_TETR_2"/>
    <property type="match status" value="1"/>
</dbReference>
<evidence type="ECO:0000256" key="1">
    <source>
        <dbReference type="ARBA" id="ARBA00023125"/>
    </source>
</evidence>
<dbReference type="EMBL" id="NRSG01000029">
    <property type="protein sequence ID" value="MBK1657818.1"/>
    <property type="molecule type" value="Genomic_DNA"/>
</dbReference>
<evidence type="ECO:0000259" key="3">
    <source>
        <dbReference type="PROSITE" id="PS50977"/>
    </source>
</evidence>
<accession>A0ABS1CTK6</accession>
<evidence type="ECO:0000256" key="2">
    <source>
        <dbReference type="PROSITE-ProRule" id="PRU00335"/>
    </source>
</evidence>
<evidence type="ECO:0000313" key="5">
    <source>
        <dbReference type="Proteomes" id="UP000697995"/>
    </source>
</evidence>
<keyword evidence="1 2" id="KW-0238">DNA-binding</keyword>
<dbReference type="SUPFAM" id="SSF48498">
    <property type="entry name" value="Tetracyclin repressor-like, C-terminal domain"/>
    <property type="match status" value="1"/>
</dbReference>
<organism evidence="4 5">
    <name type="scientific">Paracraurococcus ruber</name>
    <dbReference type="NCBI Taxonomy" id="77675"/>
    <lineage>
        <taxon>Bacteria</taxon>
        <taxon>Pseudomonadati</taxon>
        <taxon>Pseudomonadota</taxon>
        <taxon>Alphaproteobacteria</taxon>
        <taxon>Acetobacterales</taxon>
        <taxon>Roseomonadaceae</taxon>
        <taxon>Paracraurococcus</taxon>
    </lineage>
</organism>
<dbReference type="PANTHER" id="PTHR30328:SF54">
    <property type="entry name" value="HTH-TYPE TRANSCRIPTIONAL REPRESSOR SCO4008"/>
    <property type="match status" value="1"/>
</dbReference>
<dbReference type="Proteomes" id="UP000697995">
    <property type="component" value="Unassembled WGS sequence"/>
</dbReference>
<dbReference type="Gene3D" id="1.10.357.10">
    <property type="entry name" value="Tetracycline Repressor, domain 2"/>
    <property type="match status" value="1"/>
</dbReference>
<dbReference type="SUPFAM" id="SSF46689">
    <property type="entry name" value="Homeodomain-like"/>
    <property type="match status" value="1"/>
</dbReference>